<feature type="domain" description="EGF-like" evidence="9">
    <location>
        <begin position="415"/>
        <end position="454"/>
    </location>
</feature>
<dbReference type="Gene3D" id="2.60.120.740">
    <property type="match status" value="1"/>
</dbReference>
<dbReference type="InterPro" id="IPR009030">
    <property type="entry name" value="Growth_fac_rcpt_cys_sf"/>
</dbReference>
<evidence type="ECO:0000256" key="1">
    <source>
        <dbReference type="ARBA" id="ARBA00004498"/>
    </source>
</evidence>
<proteinExistence type="predicted"/>
<evidence type="ECO:0000259" key="9">
    <source>
        <dbReference type="PROSITE" id="PS50026"/>
    </source>
</evidence>
<evidence type="ECO:0000259" key="10">
    <source>
        <dbReference type="PROSITE" id="PS50228"/>
    </source>
</evidence>
<evidence type="ECO:0000256" key="3">
    <source>
        <dbReference type="ARBA" id="ARBA00022536"/>
    </source>
</evidence>
<keyword evidence="6 8" id="KW-1015">Disulfide bond</keyword>
<dbReference type="RefSeq" id="XP_019619602.1">
    <property type="nucleotide sequence ID" value="XM_019764043.1"/>
</dbReference>
<keyword evidence="2" id="KW-0272">Extracellular matrix</keyword>
<dbReference type="Pfam" id="PF02140">
    <property type="entry name" value="SUEL_Lectin"/>
    <property type="match status" value="1"/>
</dbReference>
<evidence type="ECO:0000313" key="13">
    <source>
        <dbReference type="RefSeq" id="XP_019619602.1"/>
    </source>
</evidence>
<dbReference type="InterPro" id="IPR013783">
    <property type="entry name" value="Ig-like_fold"/>
</dbReference>
<evidence type="ECO:0000256" key="5">
    <source>
        <dbReference type="ARBA" id="ARBA00022737"/>
    </source>
</evidence>
<keyword evidence="2" id="KW-0964">Secreted</keyword>
<dbReference type="CDD" id="cd00054">
    <property type="entry name" value="EGF_CA"/>
    <property type="match status" value="2"/>
</dbReference>
<feature type="domain" description="EGF-like" evidence="9">
    <location>
        <begin position="456"/>
        <end position="492"/>
    </location>
</feature>
<dbReference type="InterPro" id="IPR043159">
    <property type="entry name" value="Lectin_gal-bd_sf"/>
</dbReference>
<evidence type="ECO:0000256" key="7">
    <source>
        <dbReference type="ARBA" id="ARBA00023180"/>
    </source>
</evidence>
<dbReference type="OrthoDB" id="5971203at2759"/>
<dbReference type="Gene3D" id="2.10.25.10">
    <property type="entry name" value="Laminin"/>
    <property type="match status" value="4"/>
</dbReference>
<dbReference type="PROSITE" id="PS00022">
    <property type="entry name" value="EGF_1"/>
    <property type="match status" value="2"/>
</dbReference>
<dbReference type="PROSITE" id="PS51406">
    <property type="entry name" value="FIBRINOGEN_C_2"/>
    <property type="match status" value="1"/>
</dbReference>
<dbReference type="CDD" id="cd22827">
    <property type="entry name" value="Gal_Rha_Lectin_SUL-I-like"/>
    <property type="match status" value="1"/>
</dbReference>
<evidence type="ECO:0000313" key="12">
    <source>
        <dbReference type="Proteomes" id="UP000515135"/>
    </source>
</evidence>
<dbReference type="Gene3D" id="2.60.40.10">
    <property type="entry name" value="Immunoglobulins"/>
    <property type="match status" value="1"/>
</dbReference>
<accession>A0A6P4YLL9</accession>
<organism evidence="12 13">
    <name type="scientific">Branchiostoma belcheri</name>
    <name type="common">Amphioxus</name>
    <dbReference type="NCBI Taxonomy" id="7741"/>
    <lineage>
        <taxon>Eukaryota</taxon>
        <taxon>Metazoa</taxon>
        <taxon>Chordata</taxon>
        <taxon>Cephalochordata</taxon>
        <taxon>Leptocardii</taxon>
        <taxon>Amphioxiformes</taxon>
        <taxon>Branchiostomatidae</taxon>
        <taxon>Branchiostoma</taxon>
    </lineage>
</organism>
<dbReference type="SUPFAM" id="SSF57196">
    <property type="entry name" value="EGF/Laminin"/>
    <property type="match status" value="1"/>
</dbReference>
<dbReference type="PROSITE" id="PS00010">
    <property type="entry name" value="ASX_HYDROXYL"/>
    <property type="match status" value="1"/>
</dbReference>
<dbReference type="InterPro" id="IPR000922">
    <property type="entry name" value="Lectin_gal-bd_dom"/>
</dbReference>
<feature type="domain" description="EGF-like" evidence="9">
    <location>
        <begin position="493"/>
        <end position="532"/>
    </location>
</feature>
<keyword evidence="4" id="KW-0732">Signal</keyword>
<dbReference type="InterPro" id="IPR000742">
    <property type="entry name" value="EGF"/>
</dbReference>
<feature type="disulfide bond" evidence="8">
    <location>
        <begin position="444"/>
        <end position="453"/>
    </location>
</feature>
<feature type="domain" description="Fibrinogen C-terminal" evidence="11">
    <location>
        <begin position="529"/>
        <end position="582"/>
    </location>
</feature>
<evidence type="ECO:0000256" key="8">
    <source>
        <dbReference type="PROSITE-ProRule" id="PRU00076"/>
    </source>
</evidence>
<comment type="subcellular location">
    <subcellularLocation>
        <location evidence="1">Secreted</location>
        <location evidence="1">Extracellular space</location>
        <location evidence="1">Extracellular matrix</location>
    </subcellularLocation>
</comment>
<dbReference type="SMART" id="SM00179">
    <property type="entry name" value="EGF_CA"/>
    <property type="match status" value="3"/>
</dbReference>
<dbReference type="Gene3D" id="3.90.215.10">
    <property type="entry name" value="Gamma Fibrinogen, chain A, domain 1"/>
    <property type="match status" value="1"/>
</dbReference>
<dbReference type="Proteomes" id="UP000515135">
    <property type="component" value="Unplaced"/>
</dbReference>
<sequence length="852" mass="93058">MRRMRDTGYHDEDDHDTNYNFDFPNFVAVIPDWPSASAQQFAENYCKQALQNSSMSAFCAEQGNVDIFSTLTQCVEDIKLTGDLDWASSALNNMEQQCSSAVLANVSMFEENENGTLTPPQAFVQKLCLNQCSFKGTCADGECICNDGWIGKDCGVVADTAPVVWDLKRGGLCDIRQRPCEKVNVFGKNLLKSENLTCRVAEASFQNGQWTKSGISYQTSASFESFTEIACYLPPPKVQPNRYHLPGDGTPSYGLYISISNEGVYFSDELLLIIYDSVCQNCVEDGACSLKDGSCLIRGYCFEDQDSNPDDWCQQCLASTNTSEWSRREVNQPPSILSSGNITKVQSDSFTVMIAGHDPEGRPMSFSASQNLPHGLSLSPDGFLTWISHGPDTFAMDIILTDQCGAQDVQAFTFSTIPCPCNNNGVCVPSPGMPIGEGHYDCLCQPGFTGPRCDINTNECQSSPCQNNATCIDLVNSFICTCPVGFIGEYCATLDECALNPCFPGVQCQSTTSGQACGDCPPGYHGDGMTCTQLPSSCNNKYHQMKNSGELATDGIYIIDVDGQATPVYCDMSRDGGGWTLIVTSKSMAGWDKGNILSYNEGSPTTDADYSILGKADRIKVSGASTNVVQYRLEAEAPGRWGGVWEVPLDYSFTHKRNNQTDVILVSKFDTWEYGPRSIGQRMPWIVEDPGLPAVLTTAEMPNQDWYGTVVGSDLGLPIFQDFKAPWIRDLAELPNGIWYWLREIERYRLHVCDHHVDVLSCSDGTVIDVVTAMYGRTNPIICDNGQLLVADCEATGSLQIVKSGCDGRTTCLVRAEDSIFGDPCPGVHKYLEITYNCVAPGTSGSLHGPEG</sequence>
<dbReference type="Pfam" id="PF00008">
    <property type="entry name" value="EGF"/>
    <property type="match status" value="2"/>
</dbReference>
<dbReference type="InterPro" id="IPR001881">
    <property type="entry name" value="EGF-like_Ca-bd_dom"/>
</dbReference>
<dbReference type="PANTHER" id="PTHR24049">
    <property type="entry name" value="CRUMBS FAMILY MEMBER"/>
    <property type="match status" value="1"/>
</dbReference>
<feature type="domain" description="SUEL-type lectin" evidence="10">
    <location>
        <begin position="752"/>
        <end position="839"/>
    </location>
</feature>
<dbReference type="InterPro" id="IPR018097">
    <property type="entry name" value="EGF_Ca-bd_CS"/>
</dbReference>
<keyword evidence="5" id="KW-0677">Repeat</keyword>
<keyword evidence="12" id="KW-1185">Reference proteome</keyword>
<evidence type="ECO:0000256" key="2">
    <source>
        <dbReference type="ARBA" id="ARBA00022530"/>
    </source>
</evidence>
<dbReference type="PROSITE" id="PS01187">
    <property type="entry name" value="EGF_CA"/>
    <property type="match status" value="1"/>
</dbReference>
<dbReference type="InterPro" id="IPR036056">
    <property type="entry name" value="Fibrinogen-like_C"/>
</dbReference>
<evidence type="ECO:0000256" key="6">
    <source>
        <dbReference type="ARBA" id="ARBA00023157"/>
    </source>
</evidence>
<keyword evidence="3 8" id="KW-0245">EGF-like domain</keyword>
<dbReference type="GO" id="GO:0030246">
    <property type="term" value="F:carbohydrate binding"/>
    <property type="evidence" value="ECO:0007669"/>
    <property type="project" value="InterPro"/>
</dbReference>
<dbReference type="InterPro" id="IPR000152">
    <property type="entry name" value="EGF-type_Asp/Asn_hydroxyl_site"/>
</dbReference>
<feature type="disulfide bond" evidence="8">
    <location>
        <begin position="482"/>
        <end position="491"/>
    </location>
</feature>
<dbReference type="SUPFAM" id="SSF57184">
    <property type="entry name" value="Growth factor receptor domain"/>
    <property type="match status" value="1"/>
</dbReference>
<dbReference type="Pfam" id="PF26129">
    <property type="entry name" value="Vwde"/>
    <property type="match status" value="1"/>
</dbReference>
<evidence type="ECO:0000259" key="11">
    <source>
        <dbReference type="PROSITE" id="PS51406"/>
    </source>
</evidence>
<name>A0A6P4YLL9_BRABE</name>
<gene>
    <name evidence="13" type="primary">LOC109466327</name>
</gene>
<dbReference type="SMART" id="SM00181">
    <property type="entry name" value="EGF"/>
    <property type="match status" value="4"/>
</dbReference>
<dbReference type="PROSITE" id="PS50228">
    <property type="entry name" value="SUEL_LECTIN"/>
    <property type="match status" value="1"/>
</dbReference>
<dbReference type="PROSITE" id="PS50026">
    <property type="entry name" value="EGF_3"/>
    <property type="match status" value="3"/>
</dbReference>
<comment type="caution">
    <text evidence="8">Lacks conserved residue(s) required for the propagation of feature annotation.</text>
</comment>
<dbReference type="InterPro" id="IPR058727">
    <property type="entry name" value="Helical_Vwde"/>
</dbReference>
<dbReference type="InterPro" id="IPR051022">
    <property type="entry name" value="Notch_Cell-Fate_Det"/>
</dbReference>
<dbReference type="NCBIfam" id="NF040941">
    <property type="entry name" value="GGGWT_bact"/>
    <property type="match status" value="1"/>
</dbReference>
<dbReference type="SUPFAM" id="SSF56496">
    <property type="entry name" value="Fibrinogen C-terminal domain-like"/>
    <property type="match status" value="1"/>
</dbReference>
<protein>
    <submittedName>
        <fullName evidence="13">von Willebrand factor D and EGF domain-containing protein-like</fullName>
    </submittedName>
</protein>
<dbReference type="FunFam" id="2.10.25.10:FF:000001">
    <property type="entry name" value="Tenascin C"/>
    <property type="match status" value="1"/>
</dbReference>
<dbReference type="FunFam" id="2.60.120.740:FF:000001">
    <property type="entry name" value="Adhesion G protein-coupled receptor L2"/>
    <property type="match status" value="1"/>
</dbReference>
<dbReference type="InterPro" id="IPR002181">
    <property type="entry name" value="Fibrinogen_a/b/g_C_dom"/>
</dbReference>
<dbReference type="KEGG" id="bbel:109466327"/>
<dbReference type="GeneID" id="109466327"/>
<dbReference type="Pfam" id="PF05345">
    <property type="entry name" value="He_PIG"/>
    <property type="match status" value="1"/>
</dbReference>
<dbReference type="FunFam" id="2.10.25.10:FF:000472">
    <property type="entry name" value="Uncharacterized protein, isoform A"/>
    <property type="match status" value="1"/>
</dbReference>
<dbReference type="GO" id="GO:0005509">
    <property type="term" value="F:calcium ion binding"/>
    <property type="evidence" value="ECO:0007669"/>
    <property type="project" value="InterPro"/>
</dbReference>
<keyword evidence="7" id="KW-0325">Glycoprotein</keyword>
<reference evidence="13" key="1">
    <citation type="submission" date="2025-08" db="UniProtKB">
        <authorList>
            <consortium name="RefSeq"/>
        </authorList>
    </citation>
    <scope>IDENTIFICATION</scope>
    <source>
        <tissue evidence="13">Gonad</tissue>
    </source>
</reference>
<evidence type="ECO:0000256" key="4">
    <source>
        <dbReference type="ARBA" id="ARBA00022729"/>
    </source>
</evidence>
<dbReference type="InterPro" id="IPR014716">
    <property type="entry name" value="Fibrinogen_a/b/g_C_1"/>
</dbReference>
<dbReference type="PROSITE" id="PS01186">
    <property type="entry name" value="EGF_2"/>
    <property type="match status" value="2"/>
</dbReference>
<dbReference type="AlphaFoldDB" id="A0A6P4YLL9"/>